<proteinExistence type="predicted"/>
<evidence type="ECO:0000313" key="1">
    <source>
        <dbReference type="EMBL" id="SUA24239.1"/>
    </source>
</evidence>
<protein>
    <submittedName>
        <fullName evidence="1">Putative type I restriction enzyme EcoR124II R protein</fullName>
        <ecNumber evidence="1">3.1.21.3</ecNumber>
    </submittedName>
</protein>
<sequence>MKIICRFITGRLYLFSTNATARIRRSAKNLKRNLKILPVRLYRHADFPENALGAETTAGVFGRELHSYVITDAIRDEKY</sequence>
<dbReference type="EC" id="3.1.21.3" evidence="1"/>
<name>A0A378VYN0_NEIGO</name>
<dbReference type="GO" id="GO:0009035">
    <property type="term" value="F:type I site-specific deoxyribonuclease activity"/>
    <property type="evidence" value="ECO:0007669"/>
    <property type="project" value="UniProtKB-EC"/>
</dbReference>
<keyword evidence="1" id="KW-0378">Hydrolase</keyword>
<reference evidence="1" key="1">
    <citation type="submission" date="2018-06" db="EMBL/GenBank/DDBJ databases">
        <authorList>
            <consortium name="Pathogen Informatics"/>
            <person name="Doyle S."/>
        </authorList>
    </citation>
    <scope>NUCLEOTIDE SEQUENCE [LARGE SCALE GENOMIC DNA]</scope>
    <source>
        <strain evidence="1">NCTC11421</strain>
    </source>
</reference>
<accession>A0A378VYN0</accession>
<dbReference type="AlphaFoldDB" id="A0A378VYN0"/>
<organism evidence="1">
    <name type="scientific">Neisseria gonorrhoeae</name>
    <dbReference type="NCBI Taxonomy" id="485"/>
    <lineage>
        <taxon>Bacteria</taxon>
        <taxon>Pseudomonadati</taxon>
        <taxon>Pseudomonadota</taxon>
        <taxon>Betaproteobacteria</taxon>
        <taxon>Neisseriales</taxon>
        <taxon>Neisseriaceae</taxon>
        <taxon>Neisseria</taxon>
    </lineage>
</organism>
<gene>
    <name evidence="1" type="primary">hsdR_5</name>
    <name evidence="1" type="ORF">NCTC11421_02236</name>
</gene>
<dbReference type="EMBL" id="UGRI01000001">
    <property type="protein sequence ID" value="SUA24239.1"/>
    <property type="molecule type" value="Genomic_DNA"/>
</dbReference>